<dbReference type="Gene3D" id="3.30.420.10">
    <property type="entry name" value="Ribonuclease H-like superfamily/Ribonuclease H"/>
    <property type="match status" value="2"/>
</dbReference>
<protein>
    <submittedName>
        <fullName evidence="9">RNA exonuclease 1-like protein</fullName>
    </submittedName>
</protein>
<comment type="caution">
    <text evidence="9">The sequence shown here is derived from an EMBL/GenBank/DDBJ whole genome shotgun (WGS) entry which is preliminary data.</text>
</comment>
<reference evidence="9" key="1">
    <citation type="journal article" date="2023" name="G3 (Bethesda)">
        <title>Whole genome assembly and annotation of the endangered Caribbean coral Acropora cervicornis.</title>
        <authorList>
            <person name="Selwyn J.D."/>
            <person name="Vollmer S.V."/>
        </authorList>
    </citation>
    <scope>NUCLEOTIDE SEQUENCE</scope>
    <source>
        <strain evidence="9">K2</strain>
    </source>
</reference>
<keyword evidence="5 9" id="KW-0269">Exonuclease</keyword>
<evidence type="ECO:0000256" key="2">
    <source>
        <dbReference type="ARBA" id="ARBA00006357"/>
    </source>
</evidence>
<dbReference type="GO" id="GO:0005634">
    <property type="term" value="C:nucleus"/>
    <property type="evidence" value="ECO:0007669"/>
    <property type="project" value="UniProtKB-SubCell"/>
</dbReference>
<dbReference type="Proteomes" id="UP001249851">
    <property type="component" value="Unassembled WGS sequence"/>
</dbReference>
<evidence type="ECO:0000256" key="7">
    <source>
        <dbReference type="SAM" id="MobiDB-lite"/>
    </source>
</evidence>
<evidence type="ECO:0000256" key="5">
    <source>
        <dbReference type="ARBA" id="ARBA00022839"/>
    </source>
</evidence>
<dbReference type="PANTHER" id="PTHR12801:SF115">
    <property type="entry name" value="FI18136P1-RELATED"/>
    <property type="match status" value="1"/>
</dbReference>
<evidence type="ECO:0000256" key="4">
    <source>
        <dbReference type="ARBA" id="ARBA00022801"/>
    </source>
</evidence>
<dbReference type="GO" id="GO:0004527">
    <property type="term" value="F:exonuclease activity"/>
    <property type="evidence" value="ECO:0007669"/>
    <property type="project" value="UniProtKB-KW"/>
</dbReference>
<reference evidence="9" key="2">
    <citation type="journal article" date="2023" name="Science">
        <title>Genomic signatures of disease resistance in endangered staghorn corals.</title>
        <authorList>
            <person name="Vollmer S.V."/>
            <person name="Selwyn J.D."/>
            <person name="Despard B.A."/>
            <person name="Roesel C.L."/>
        </authorList>
    </citation>
    <scope>NUCLEOTIDE SEQUENCE</scope>
    <source>
        <strain evidence="9">K2</strain>
    </source>
</reference>
<evidence type="ECO:0000259" key="8">
    <source>
        <dbReference type="Pfam" id="PF15870"/>
    </source>
</evidence>
<accession>A0AAD9VCV3</accession>
<proteinExistence type="inferred from homology"/>
<keyword evidence="6" id="KW-0539">Nucleus</keyword>
<dbReference type="AlphaFoldDB" id="A0AAD9VCV3"/>
<comment type="similarity">
    <text evidence="2">Belongs to the REXO1/REXO3 family.</text>
</comment>
<dbReference type="GO" id="GO:0003676">
    <property type="term" value="F:nucleic acid binding"/>
    <property type="evidence" value="ECO:0007669"/>
    <property type="project" value="InterPro"/>
</dbReference>
<dbReference type="InterPro" id="IPR031736">
    <property type="entry name" value="REXO1-like_dom"/>
</dbReference>
<organism evidence="9 10">
    <name type="scientific">Acropora cervicornis</name>
    <name type="common">Staghorn coral</name>
    <dbReference type="NCBI Taxonomy" id="6130"/>
    <lineage>
        <taxon>Eukaryota</taxon>
        <taxon>Metazoa</taxon>
        <taxon>Cnidaria</taxon>
        <taxon>Anthozoa</taxon>
        <taxon>Hexacorallia</taxon>
        <taxon>Scleractinia</taxon>
        <taxon>Astrocoeniina</taxon>
        <taxon>Acroporidae</taxon>
        <taxon>Acropora</taxon>
    </lineage>
</organism>
<dbReference type="InterPro" id="IPR047021">
    <property type="entry name" value="REXO1/3/4-like"/>
</dbReference>
<keyword evidence="4" id="KW-0378">Hydrolase</keyword>
<feature type="compositionally biased region" description="Polar residues" evidence="7">
    <location>
        <begin position="1"/>
        <end position="13"/>
    </location>
</feature>
<keyword evidence="3" id="KW-0540">Nuclease</keyword>
<sequence length="348" mass="39482">MNNAKPSPSSLHNSKPLKKKDIARKAKNKAKADRRIRRNPVEVKSPQPVKNIKDNSKPLRKNDIAREAKNETKVDKRIRRNPVEVESPQPVEKIVEEEVMYDFLLKYLMTEDDLVQNGFPRPCPSMAGKAVMKMKKEQSSRDPSRRICQRCGKPFVVLEDGVYQTKEECVYHAGKLFGKKGQQIRSYSCCQGDAGSPGCCVGQVHVSDEMHDTEGFMTTICYTTRGLELTRITVVNWNLEVVYDTFSGVTAELLRGVTTTIREVQAVLLSMIHKDTILVGHSLESDLKATKRALRNLMADHLKKIIQDSVEGHDSFEDAKACLELMRWKVKEDMKKTTRHKTPRLSVG</sequence>
<gene>
    <name evidence="9" type="ORF">P5673_005636</name>
</gene>
<feature type="compositionally biased region" description="Basic residues" evidence="7">
    <location>
        <begin position="25"/>
        <end position="38"/>
    </location>
</feature>
<dbReference type="PANTHER" id="PTHR12801">
    <property type="entry name" value="RNA EXONUCLEASE REXO1 / RECO3 FAMILY MEMBER-RELATED"/>
    <property type="match status" value="1"/>
</dbReference>
<evidence type="ECO:0000313" key="10">
    <source>
        <dbReference type="Proteomes" id="UP001249851"/>
    </source>
</evidence>
<name>A0AAD9VCV3_ACRCE</name>
<dbReference type="InterPro" id="IPR012337">
    <property type="entry name" value="RNaseH-like_sf"/>
</dbReference>
<feature type="region of interest" description="Disordered" evidence="7">
    <location>
        <begin position="1"/>
        <end position="75"/>
    </location>
</feature>
<dbReference type="CDD" id="cd06145">
    <property type="entry name" value="REX1_like"/>
    <property type="match status" value="1"/>
</dbReference>
<feature type="compositionally biased region" description="Basic and acidic residues" evidence="7">
    <location>
        <begin position="51"/>
        <end position="75"/>
    </location>
</feature>
<dbReference type="InterPro" id="IPR034922">
    <property type="entry name" value="REX1-like_exo"/>
</dbReference>
<evidence type="ECO:0000256" key="1">
    <source>
        <dbReference type="ARBA" id="ARBA00004123"/>
    </source>
</evidence>
<feature type="domain" description="RNA exonuclease 1 homolog-like" evidence="8">
    <location>
        <begin position="48"/>
        <end position="134"/>
    </location>
</feature>
<dbReference type="InterPro" id="IPR036397">
    <property type="entry name" value="RNaseH_sf"/>
</dbReference>
<keyword evidence="10" id="KW-1185">Reference proteome</keyword>
<evidence type="ECO:0000313" key="9">
    <source>
        <dbReference type="EMBL" id="KAK2569791.1"/>
    </source>
</evidence>
<evidence type="ECO:0000256" key="6">
    <source>
        <dbReference type="ARBA" id="ARBA00023242"/>
    </source>
</evidence>
<dbReference type="SUPFAM" id="SSF53098">
    <property type="entry name" value="Ribonuclease H-like"/>
    <property type="match status" value="1"/>
</dbReference>
<dbReference type="Pfam" id="PF15870">
    <property type="entry name" value="EloA-BP1"/>
    <property type="match status" value="1"/>
</dbReference>
<evidence type="ECO:0000256" key="3">
    <source>
        <dbReference type="ARBA" id="ARBA00022722"/>
    </source>
</evidence>
<dbReference type="EMBL" id="JARQWQ010000009">
    <property type="protein sequence ID" value="KAK2569791.1"/>
    <property type="molecule type" value="Genomic_DNA"/>
</dbReference>
<comment type="subcellular location">
    <subcellularLocation>
        <location evidence="1">Nucleus</location>
    </subcellularLocation>
</comment>